<dbReference type="STRING" id="582899.Hden_2442"/>
<proteinExistence type="inferred from homology"/>
<feature type="binding site" evidence="6">
    <location>
        <position position="40"/>
    </location>
    <ligand>
        <name>Fe cation</name>
        <dbReference type="ChEBI" id="CHEBI:24875"/>
        <label>1</label>
    </ligand>
</feature>
<evidence type="ECO:0000313" key="8">
    <source>
        <dbReference type="Proteomes" id="UP000002033"/>
    </source>
</evidence>
<dbReference type="GO" id="GO:0004113">
    <property type="term" value="F:2',3'-cyclic-nucleotide 3'-phosphodiesterase activity"/>
    <property type="evidence" value="ECO:0007669"/>
    <property type="project" value="TreeGrafter"/>
</dbReference>
<sequence length="271" mass="28650">MRLLFLGDIVGRPGRTAICNALPALITRYGIDFVVINGENAAGGFGITEAILNDVLDAGADCVTLGNHSFDQKDTLVFIERHDRLIRPLNYPKGTPGKGSTLLKARNGADVLVINAMGLVFMPDLNCPFRAVDAELTACALKSGADVILVDFHAEATSEKQAMGLFLDGRASVVVGTHTHTPTADARILPAGTAYMTDAGMCGDYNSVLGMDSDEPINRFLTKIPRSRYEPATGPGTLSGLLVDIDDATGLATRVQPLRQGPCLAPATPEV</sequence>
<evidence type="ECO:0000256" key="1">
    <source>
        <dbReference type="ARBA" id="ARBA00022723"/>
    </source>
</evidence>
<dbReference type="AlphaFoldDB" id="D8JSE5"/>
<feature type="active site" description="Proton donor" evidence="5">
    <location>
        <position position="68"/>
    </location>
</feature>
<dbReference type="OrthoDB" id="9801109at2"/>
<dbReference type="FunFam" id="3.60.21.10:FF:000016">
    <property type="entry name" value="Putative metallophosphoesterase"/>
    <property type="match status" value="1"/>
</dbReference>
<feature type="binding site" evidence="6">
    <location>
        <position position="67"/>
    </location>
    <ligand>
        <name>Fe cation</name>
        <dbReference type="ChEBI" id="CHEBI:24875"/>
        <label>2</label>
    </ligand>
</feature>
<protein>
    <submittedName>
        <fullName evidence="7">Metallophosphoesterase</fullName>
    </submittedName>
</protein>
<feature type="binding site" evidence="6">
    <location>
        <position position="39"/>
    </location>
    <ligand>
        <name>Fe cation</name>
        <dbReference type="ChEBI" id="CHEBI:24875"/>
        <label>1</label>
    </ligand>
</feature>
<evidence type="ECO:0000256" key="4">
    <source>
        <dbReference type="ARBA" id="ARBA00061401"/>
    </source>
</evidence>
<dbReference type="Pfam" id="PF13277">
    <property type="entry name" value="YmdB"/>
    <property type="match status" value="1"/>
</dbReference>
<dbReference type="Proteomes" id="UP000002033">
    <property type="component" value="Chromosome"/>
</dbReference>
<reference evidence="8" key="1">
    <citation type="journal article" date="2011" name="J. Bacteriol.">
        <title>Genome sequences of eight morphologically diverse alphaproteobacteria.</title>
        <authorList>
            <consortium name="US DOE Joint Genome Institute"/>
            <person name="Brown P.J."/>
            <person name="Kysela D.T."/>
            <person name="Buechlein A."/>
            <person name="Hemmerich C."/>
            <person name="Brun Y.V."/>
        </authorList>
    </citation>
    <scope>NUCLEOTIDE SEQUENCE [LARGE SCALE GENOMIC DNA]</scope>
    <source>
        <strain evidence="8">ATCC 51888 / DSM 1869 / NCIB 11706 / TK 0415</strain>
    </source>
</reference>
<comment type="similarity">
    <text evidence="4">Belongs to the YmdB-like family.</text>
</comment>
<accession>D8JSE5</accession>
<dbReference type="Gene3D" id="3.60.21.10">
    <property type="match status" value="1"/>
</dbReference>
<evidence type="ECO:0000313" key="7">
    <source>
        <dbReference type="EMBL" id="ADJ24239.1"/>
    </source>
</evidence>
<dbReference type="eggNOG" id="COG1692">
    <property type="taxonomic scope" value="Bacteria"/>
</dbReference>
<dbReference type="NCBIfam" id="TIGR00282">
    <property type="entry name" value="TIGR00282 family metallophosphoesterase"/>
    <property type="match status" value="1"/>
</dbReference>
<evidence type="ECO:0000256" key="5">
    <source>
        <dbReference type="PIRSR" id="PIRSR004789-50"/>
    </source>
</evidence>
<keyword evidence="3" id="KW-0408">Iron</keyword>
<dbReference type="PANTHER" id="PTHR36303:SF1">
    <property type="entry name" value="2',3'-CYCLIC-NUCLEOTIDE 2'-PHOSPHODIESTERASE"/>
    <property type="match status" value="1"/>
</dbReference>
<keyword evidence="8" id="KW-1185">Reference proteome</keyword>
<dbReference type="HOGENOM" id="CLU_068238_0_0_5"/>
<dbReference type="PANTHER" id="PTHR36303">
    <property type="entry name" value="2',3'-CYCLIC-NUCLEOTIDE 2'-PHOSPHODIESTERASE"/>
    <property type="match status" value="1"/>
</dbReference>
<dbReference type="EMBL" id="CP002083">
    <property type="protein sequence ID" value="ADJ24239.1"/>
    <property type="molecule type" value="Genomic_DNA"/>
</dbReference>
<feature type="binding site" evidence="6">
    <location>
        <position position="180"/>
    </location>
    <ligand>
        <name>Fe cation</name>
        <dbReference type="ChEBI" id="CHEBI:24875"/>
        <label>1</label>
    </ligand>
</feature>
<dbReference type="PIRSF" id="PIRSF004789">
    <property type="entry name" value="DR1281"/>
    <property type="match status" value="1"/>
</dbReference>
<evidence type="ECO:0000256" key="3">
    <source>
        <dbReference type="ARBA" id="ARBA00023004"/>
    </source>
</evidence>
<evidence type="ECO:0000256" key="2">
    <source>
        <dbReference type="ARBA" id="ARBA00022801"/>
    </source>
</evidence>
<dbReference type="KEGG" id="hdn:Hden_2442"/>
<keyword evidence="2" id="KW-0378">Hydrolase</keyword>
<dbReference type="RefSeq" id="WP_013216398.1">
    <property type="nucleotide sequence ID" value="NC_014313.1"/>
</dbReference>
<dbReference type="SUPFAM" id="SSF56300">
    <property type="entry name" value="Metallo-dependent phosphatases"/>
    <property type="match status" value="1"/>
</dbReference>
<dbReference type="InterPro" id="IPR029052">
    <property type="entry name" value="Metallo-depent_PP-like"/>
</dbReference>
<keyword evidence="1 6" id="KW-0479">Metal-binding</keyword>
<feature type="binding site" evidence="6">
    <location>
        <position position="153"/>
    </location>
    <ligand>
        <name>Fe cation</name>
        <dbReference type="ChEBI" id="CHEBI:24875"/>
        <label>2</label>
    </ligand>
</feature>
<dbReference type="CDD" id="cd07382">
    <property type="entry name" value="MPP_DR1281"/>
    <property type="match status" value="1"/>
</dbReference>
<evidence type="ECO:0000256" key="6">
    <source>
        <dbReference type="PIRSR" id="PIRSR004789-51"/>
    </source>
</evidence>
<feature type="binding site" evidence="6">
    <location>
        <position position="178"/>
    </location>
    <ligand>
        <name>Fe cation</name>
        <dbReference type="ChEBI" id="CHEBI:24875"/>
        <label>2</label>
    </ligand>
</feature>
<feature type="binding site" evidence="6">
    <location>
        <position position="39"/>
    </location>
    <ligand>
        <name>Fe cation</name>
        <dbReference type="ChEBI" id="CHEBI:24875"/>
        <label>2</label>
    </ligand>
</feature>
<dbReference type="InterPro" id="IPR005235">
    <property type="entry name" value="YmdB-like"/>
</dbReference>
<gene>
    <name evidence="7" type="ordered locus">Hden_2442</name>
</gene>
<feature type="binding site" evidence="6">
    <location>
        <position position="8"/>
    </location>
    <ligand>
        <name>Fe cation</name>
        <dbReference type="ChEBI" id="CHEBI:24875"/>
        <label>1</label>
    </ligand>
</feature>
<organism evidence="7 8">
    <name type="scientific">Hyphomicrobium denitrificans (strain ATCC 51888 / DSM 1869 / NCIMB 11706 / TK 0415)</name>
    <dbReference type="NCBI Taxonomy" id="582899"/>
    <lineage>
        <taxon>Bacteria</taxon>
        <taxon>Pseudomonadati</taxon>
        <taxon>Pseudomonadota</taxon>
        <taxon>Alphaproteobacteria</taxon>
        <taxon>Hyphomicrobiales</taxon>
        <taxon>Hyphomicrobiaceae</taxon>
        <taxon>Hyphomicrobium</taxon>
    </lineage>
</organism>
<name>D8JSE5_HYPDA</name>
<dbReference type="GO" id="GO:0046872">
    <property type="term" value="F:metal ion binding"/>
    <property type="evidence" value="ECO:0007669"/>
    <property type="project" value="UniProtKB-KW"/>
</dbReference>